<evidence type="ECO:0000256" key="1">
    <source>
        <dbReference type="SAM" id="MobiDB-lite"/>
    </source>
</evidence>
<gene>
    <name evidence="3" type="ORF">DHEL01_v210155</name>
</gene>
<keyword evidence="2" id="KW-0812">Transmembrane</keyword>
<feature type="transmembrane region" description="Helical" evidence="2">
    <location>
        <begin position="25"/>
        <end position="47"/>
    </location>
</feature>
<dbReference type="EMBL" id="MAVT02001262">
    <property type="protein sequence ID" value="POS71449.1"/>
    <property type="molecule type" value="Genomic_DNA"/>
</dbReference>
<evidence type="ECO:0000256" key="2">
    <source>
        <dbReference type="SAM" id="Phobius"/>
    </source>
</evidence>
<dbReference type="InParanoid" id="A0A2P5HMG3"/>
<feature type="compositionally biased region" description="Basic residues" evidence="1">
    <location>
        <begin position="179"/>
        <end position="189"/>
    </location>
</feature>
<dbReference type="OrthoDB" id="5222449at2759"/>
<keyword evidence="4" id="KW-1185">Reference proteome</keyword>
<protein>
    <submittedName>
        <fullName evidence="3">Uncharacterized protein</fullName>
    </submittedName>
</protein>
<reference evidence="3" key="1">
    <citation type="submission" date="2017-09" db="EMBL/GenBank/DDBJ databases">
        <title>Polyketide synthases of a Diaporthe helianthi virulent isolate.</title>
        <authorList>
            <person name="Baroncelli R."/>
        </authorList>
    </citation>
    <scope>NUCLEOTIDE SEQUENCE [LARGE SCALE GENOMIC DNA]</scope>
    <source>
        <strain evidence="3">7/96</strain>
    </source>
</reference>
<sequence>MQLSPQTTMAEMESRLDGVETHANAALALSIIVLIEQILMAIFMCLARQKLRAFHNQSADTERGLELQDTSRGVSVKAASRRQAQDPPLAAPAPARSRQPVGPSPDEALGRPVAAYETGQVHRGEADDYYNPSPISRRPTYALDSGLGEQTNGVDYTKQRRSKRYEEPHNTNVNDAHYGRKGNRFAHGT</sequence>
<evidence type="ECO:0000313" key="3">
    <source>
        <dbReference type="EMBL" id="POS71449.1"/>
    </source>
</evidence>
<keyword evidence="2" id="KW-0472">Membrane</keyword>
<dbReference type="Proteomes" id="UP000094444">
    <property type="component" value="Unassembled WGS sequence"/>
</dbReference>
<comment type="caution">
    <text evidence="3">The sequence shown here is derived from an EMBL/GenBank/DDBJ whole genome shotgun (WGS) entry which is preliminary data.</text>
</comment>
<keyword evidence="2" id="KW-1133">Transmembrane helix</keyword>
<feature type="region of interest" description="Disordered" evidence="1">
    <location>
        <begin position="57"/>
        <end position="189"/>
    </location>
</feature>
<evidence type="ECO:0000313" key="4">
    <source>
        <dbReference type="Proteomes" id="UP000094444"/>
    </source>
</evidence>
<proteinExistence type="predicted"/>
<feature type="compositionally biased region" description="Low complexity" evidence="1">
    <location>
        <begin position="81"/>
        <end position="100"/>
    </location>
</feature>
<name>A0A2P5HMG3_DIAHE</name>
<dbReference type="AlphaFoldDB" id="A0A2P5HMG3"/>
<accession>A0A2P5HMG3</accession>
<organism evidence="3 4">
    <name type="scientific">Diaporthe helianthi</name>
    <dbReference type="NCBI Taxonomy" id="158607"/>
    <lineage>
        <taxon>Eukaryota</taxon>
        <taxon>Fungi</taxon>
        <taxon>Dikarya</taxon>
        <taxon>Ascomycota</taxon>
        <taxon>Pezizomycotina</taxon>
        <taxon>Sordariomycetes</taxon>
        <taxon>Sordariomycetidae</taxon>
        <taxon>Diaporthales</taxon>
        <taxon>Diaporthaceae</taxon>
        <taxon>Diaporthe</taxon>
    </lineage>
</organism>